<feature type="region of interest" description="Disordered" evidence="1">
    <location>
        <begin position="53"/>
        <end position="171"/>
    </location>
</feature>
<protein>
    <recommendedName>
        <fullName evidence="3">Nuclease associated modular domain-containing protein</fullName>
    </recommendedName>
</protein>
<evidence type="ECO:0008006" key="3">
    <source>
        <dbReference type="Google" id="ProtNLM"/>
    </source>
</evidence>
<dbReference type="AlphaFoldDB" id="X1D8W3"/>
<feature type="compositionally biased region" description="Basic and acidic residues" evidence="1">
    <location>
        <begin position="156"/>
        <end position="171"/>
    </location>
</feature>
<reference evidence="2" key="1">
    <citation type="journal article" date="2014" name="Front. Microbiol.">
        <title>High frequency of phylogenetically diverse reductive dehalogenase-homologous genes in deep subseafloor sedimentary metagenomes.</title>
        <authorList>
            <person name="Kawai M."/>
            <person name="Futagami T."/>
            <person name="Toyoda A."/>
            <person name="Takaki Y."/>
            <person name="Nishi S."/>
            <person name="Hori S."/>
            <person name="Arai W."/>
            <person name="Tsubouchi T."/>
            <person name="Morono Y."/>
            <person name="Uchiyama I."/>
            <person name="Ito T."/>
            <person name="Fujiyama A."/>
            <person name="Inagaki F."/>
            <person name="Takami H."/>
        </authorList>
    </citation>
    <scope>NUCLEOTIDE SEQUENCE</scope>
    <source>
        <strain evidence="2">Expedition CK06-06</strain>
    </source>
</reference>
<proteinExistence type="predicted"/>
<comment type="caution">
    <text evidence="2">The sequence shown here is derived from an EMBL/GenBank/DDBJ whole genome shotgun (WGS) entry which is preliminary data.</text>
</comment>
<feature type="compositionally biased region" description="Basic residues" evidence="1">
    <location>
        <begin position="110"/>
        <end position="153"/>
    </location>
</feature>
<feature type="compositionally biased region" description="Basic and acidic residues" evidence="1">
    <location>
        <begin position="53"/>
        <end position="66"/>
    </location>
</feature>
<evidence type="ECO:0000256" key="1">
    <source>
        <dbReference type="SAM" id="MobiDB-lite"/>
    </source>
</evidence>
<gene>
    <name evidence="2" type="ORF">S01H4_55091</name>
</gene>
<name>X1D8W3_9ZZZZ</name>
<organism evidence="2">
    <name type="scientific">marine sediment metagenome</name>
    <dbReference type="NCBI Taxonomy" id="412755"/>
    <lineage>
        <taxon>unclassified sequences</taxon>
        <taxon>metagenomes</taxon>
        <taxon>ecological metagenomes</taxon>
    </lineage>
</organism>
<dbReference type="EMBL" id="BART01031761">
    <property type="protein sequence ID" value="GAH17211.1"/>
    <property type="molecule type" value="Genomic_DNA"/>
</dbReference>
<accession>X1D8W3</accession>
<feature type="compositionally biased region" description="Basic and acidic residues" evidence="1">
    <location>
        <begin position="89"/>
        <end position="100"/>
    </location>
</feature>
<feature type="region of interest" description="Disordered" evidence="1">
    <location>
        <begin position="1"/>
        <end position="39"/>
    </location>
</feature>
<evidence type="ECO:0000313" key="2">
    <source>
        <dbReference type="EMBL" id="GAH17211.1"/>
    </source>
</evidence>
<sequence length="204" mass="23785">MDSHQHIDSGVGSQTLKGIDYPYPTMPRKGSTWTPERREAFSQRITRKWQDPEYRAKRQRLRESRPKVIRPAWTPEQRAAHSQIMLTPEMREATSQRMKELWATPEYRANRPKPKPKPPKKIRVKKPKPPKKIRVKKPKPPKKIRVKKPKPPRAPRAPDTHPTKARPKHEVCMIRNKGPRGPLTLCSDLGCFDDCVDYTLALLE</sequence>